<sequence>MVKHQAAVSYPQDNPEPEVLSTELVLPASRSSACTPVPLISASSVAAPYAQCLLLYDAQGAAALDRASLSHSLSLVLSAYPQLAGRLRLPSTDPSTSFPEYTKRFLRPWIEYGSDDPGFLLTFERRSVPLAAVLPAPTQWERVYDARTIDFGLAPALAPNLAPSTPRTEGALSGAKITLFDGGAALVVGTSHVLADAGALGTFLQDWAEVHALSSGAEDFVAELVKKRRLDWAALDGHAAGDLNASAPDPMLESVESELDVLRYDAWVAPPSTPLAAMAVPDPAIAELDAARGFRRGAPPPWELLGSETARTYILNWSAGEVERITARARLHTPAASANDALAAHLWRLITRARGIAKGEVEFTMACDVRRILQAEEAPGCFNVCLGFNAPAEDLAQEGWPEARIRRAVESVSRERVAAWLHRRAHDLDLRREMICFPGVRSVCATNWARSGVCTLDFGGGAPVYTHNLVPAFGGYATILKGRGEGVGMGGRIGGGEKWYEPGVDVMLWLEESAMARLVADPTLRG</sequence>
<evidence type="ECO:0000313" key="3">
    <source>
        <dbReference type="Proteomes" id="UP001222932"/>
    </source>
</evidence>
<gene>
    <name evidence="2" type="ORF">CspeluHIS016_0803870</name>
</gene>
<accession>A0AAD3YE39</accession>
<dbReference type="PANTHER" id="PTHR31896:SF64">
    <property type="entry name" value="TRICHOTHECENE 3-O-ACETYLTRANSFERASE"/>
    <property type="match status" value="1"/>
</dbReference>
<keyword evidence="3" id="KW-1185">Reference proteome</keyword>
<organism evidence="2 3">
    <name type="scientific">Cutaneotrichosporon spelunceum</name>
    <dbReference type="NCBI Taxonomy" id="1672016"/>
    <lineage>
        <taxon>Eukaryota</taxon>
        <taxon>Fungi</taxon>
        <taxon>Dikarya</taxon>
        <taxon>Basidiomycota</taxon>
        <taxon>Agaricomycotina</taxon>
        <taxon>Tremellomycetes</taxon>
        <taxon>Trichosporonales</taxon>
        <taxon>Trichosporonaceae</taxon>
        <taxon>Cutaneotrichosporon</taxon>
    </lineage>
</organism>
<dbReference type="Pfam" id="PF02458">
    <property type="entry name" value="Transferase"/>
    <property type="match status" value="1"/>
</dbReference>
<protein>
    <recommendedName>
        <fullName evidence="4">Transferase family-domain-containing protein</fullName>
    </recommendedName>
</protein>
<dbReference type="InterPro" id="IPR051283">
    <property type="entry name" value="Sec_Metabolite_Acyltrans"/>
</dbReference>
<dbReference type="EMBL" id="BTCM01000008">
    <property type="protein sequence ID" value="GMK59781.1"/>
    <property type="molecule type" value="Genomic_DNA"/>
</dbReference>
<dbReference type="InterPro" id="IPR023213">
    <property type="entry name" value="CAT-like_dom_sf"/>
</dbReference>
<dbReference type="Proteomes" id="UP001222932">
    <property type="component" value="Unassembled WGS sequence"/>
</dbReference>
<dbReference type="PANTHER" id="PTHR31896">
    <property type="entry name" value="FAMILY REGULATORY PROTEIN, PUTATIVE (AFU_ORTHOLOGUE AFUA_3G14730)-RELATED"/>
    <property type="match status" value="1"/>
</dbReference>
<dbReference type="AlphaFoldDB" id="A0AAD3YE39"/>
<comment type="caution">
    <text evidence="2">The sequence shown here is derived from an EMBL/GenBank/DDBJ whole genome shotgun (WGS) entry which is preliminary data.</text>
</comment>
<dbReference type="Gene3D" id="3.30.559.10">
    <property type="entry name" value="Chloramphenicol acetyltransferase-like domain"/>
    <property type="match status" value="2"/>
</dbReference>
<proteinExistence type="predicted"/>
<keyword evidence="1" id="KW-0808">Transferase</keyword>
<evidence type="ECO:0000313" key="2">
    <source>
        <dbReference type="EMBL" id="GMK59781.1"/>
    </source>
</evidence>
<evidence type="ECO:0000256" key="1">
    <source>
        <dbReference type="ARBA" id="ARBA00022679"/>
    </source>
</evidence>
<reference evidence="2" key="2">
    <citation type="submission" date="2023-06" db="EMBL/GenBank/DDBJ databases">
        <authorList>
            <person name="Kobayashi Y."/>
            <person name="Kayamori A."/>
            <person name="Aoki K."/>
            <person name="Shiwa Y."/>
            <person name="Fujita N."/>
            <person name="Sugita T."/>
            <person name="Iwasaki W."/>
            <person name="Tanaka N."/>
            <person name="Takashima M."/>
        </authorList>
    </citation>
    <scope>NUCLEOTIDE SEQUENCE</scope>
    <source>
        <strain evidence="2">HIS016</strain>
    </source>
</reference>
<name>A0AAD3YE39_9TREE</name>
<evidence type="ECO:0008006" key="4">
    <source>
        <dbReference type="Google" id="ProtNLM"/>
    </source>
</evidence>
<dbReference type="GO" id="GO:0016740">
    <property type="term" value="F:transferase activity"/>
    <property type="evidence" value="ECO:0007669"/>
    <property type="project" value="UniProtKB-KW"/>
</dbReference>
<reference evidence="2" key="1">
    <citation type="journal article" date="2023" name="BMC Genomics">
        <title>Chromosome-level genome assemblies of Cutaneotrichosporon spp. (Trichosporonales, Basidiomycota) reveal imbalanced evolution between nucleotide sequences and chromosome synteny.</title>
        <authorList>
            <person name="Kobayashi Y."/>
            <person name="Kayamori A."/>
            <person name="Aoki K."/>
            <person name="Shiwa Y."/>
            <person name="Matsutani M."/>
            <person name="Fujita N."/>
            <person name="Sugita T."/>
            <person name="Iwasaki W."/>
            <person name="Tanaka N."/>
            <person name="Takashima M."/>
        </authorList>
    </citation>
    <scope>NUCLEOTIDE SEQUENCE</scope>
    <source>
        <strain evidence="2">HIS016</strain>
    </source>
</reference>